<dbReference type="Proteomes" id="UP000178870">
    <property type="component" value="Unassembled WGS sequence"/>
</dbReference>
<dbReference type="InterPro" id="IPR021109">
    <property type="entry name" value="Peptidase_aspartic_dom_sf"/>
</dbReference>
<dbReference type="PROSITE" id="PS50175">
    <property type="entry name" value="ASP_PROT_RETROV"/>
    <property type="match status" value="1"/>
</dbReference>
<dbReference type="GO" id="GO:0004190">
    <property type="term" value="F:aspartic-type endopeptidase activity"/>
    <property type="evidence" value="ECO:0007669"/>
    <property type="project" value="InterPro"/>
</dbReference>
<dbReference type="Gene3D" id="2.40.70.10">
    <property type="entry name" value="Acid Proteases"/>
    <property type="match status" value="1"/>
</dbReference>
<gene>
    <name evidence="3" type="ORF">A2803_02295</name>
</gene>
<evidence type="ECO:0000256" key="1">
    <source>
        <dbReference type="ARBA" id="ARBA00022801"/>
    </source>
</evidence>
<dbReference type="GO" id="GO:0006508">
    <property type="term" value="P:proteolysis"/>
    <property type="evidence" value="ECO:0007669"/>
    <property type="project" value="InterPro"/>
</dbReference>
<protein>
    <recommendedName>
        <fullName evidence="2">Peptidase A2 domain-containing protein</fullName>
    </recommendedName>
</protein>
<dbReference type="InterPro" id="IPR001995">
    <property type="entry name" value="Peptidase_A2_cat"/>
</dbReference>
<organism evidence="3 4">
    <name type="scientific">Candidatus Woesebacteria bacterium RIFCSPHIGHO2_01_FULL_44_21</name>
    <dbReference type="NCBI Taxonomy" id="1802503"/>
    <lineage>
        <taxon>Bacteria</taxon>
        <taxon>Candidatus Woeseibacteriota</taxon>
    </lineage>
</organism>
<sequence length="136" mass="15711">MAFKFTFREEPSSMFGSVHRPYAPVLFWSEKRKRWLRVFMLVDTGADYTILPKRYANRLGINLSEDTARRSTSGVGGSTAIYILRNTIRAKINTWERKVPLGILDSNSIPPLLGRQGFLETFKVTFHKHVTIFEDK</sequence>
<accession>A0A1F7YW29</accession>
<evidence type="ECO:0000313" key="4">
    <source>
        <dbReference type="Proteomes" id="UP000178870"/>
    </source>
</evidence>
<evidence type="ECO:0000313" key="3">
    <source>
        <dbReference type="EMBL" id="OGM31543.1"/>
    </source>
</evidence>
<proteinExistence type="predicted"/>
<reference evidence="3 4" key="1">
    <citation type="journal article" date="2016" name="Nat. Commun.">
        <title>Thousands of microbial genomes shed light on interconnected biogeochemical processes in an aquifer system.</title>
        <authorList>
            <person name="Anantharaman K."/>
            <person name="Brown C.T."/>
            <person name="Hug L.A."/>
            <person name="Sharon I."/>
            <person name="Castelle C.J."/>
            <person name="Probst A.J."/>
            <person name="Thomas B.C."/>
            <person name="Singh A."/>
            <person name="Wilkins M.J."/>
            <person name="Karaoz U."/>
            <person name="Brodie E.L."/>
            <person name="Williams K.H."/>
            <person name="Hubbard S.S."/>
            <person name="Banfield J.F."/>
        </authorList>
    </citation>
    <scope>NUCLEOTIDE SEQUENCE [LARGE SCALE GENOMIC DNA]</scope>
</reference>
<dbReference type="SUPFAM" id="SSF50630">
    <property type="entry name" value="Acid proteases"/>
    <property type="match status" value="1"/>
</dbReference>
<name>A0A1F7YW29_9BACT</name>
<dbReference type="CDD" id="cd00303">
    <property type="entry name" value="retropepsin_like"/>
    <property type="match status" value="1"/>
</dbReference>
<dbReference type="EMBL" id="MGGP01000024">
    <property type="protein sequence ID" value="OGM31543.1"/>
    <property type="molecule type" value="Genomic_DNA"/>
</dbReference>
<keyword evidence="1" id="KW-0378">Hydrolase</keyword>
<feature type="domain" description="Peptidase A2" evidence="2">
    <location>
        <begin position="38"/>
        <end position="117"/>
    </location>
</feature>
<dbReference type="Pfam" id="PF13975">
    <property type="entry name" value="gag-asp_proteas"/>
    <property type="match status" value="1"/>
</dbReference>
<dbReference type="AlphaFoldDB" id="A0A1F7YW29"/>
<comment type="caution">
    <text evidence="3">The sequence shown here is derived from an EMBL/GenBank/DDBJ whole genome shotgun (WGS) entry which is preliminary data.</text>
</comment>
<evidence type="ECO:0000259" key="2">
    <source>
        <dbReference type="PROSITE" id="PS50175"/>
    </source>
</evidence>